<comment type="caution">
    <text evidence="2">The sequence shown here is derived from an EMBL/GenBank/DDBJ whole genome shotgun (WGS) entry which is preliminary data.</text>
</comment>
<feature type="compositionally biased region" description="Basic and acidic residues" evidence="1">
    <location>
        <begin position="115"/>
        <end position="124"/>
    </location>
</feature>
<reference evidence="2" key="1">
    <citation type="journal article" date="2020" name="Stud. Mycol.">
        <title>101 Dothideomycetes genomes: a test case for predicting lifestyles and emergence of pathogens.</title>
        <authorList>
            <person name="Haridas S."/>
            <person name="Albert R."/>
            <person name="Binder M."/>
            <person name="Bloem J."/>
            <person name="Labutti K."/>
            <person name="Salamov A."/>
            <person name="Andreopoulos B."/>
            <person name="Baker S."/>
            <person name="Barry K."/>
            <person name="Bills G."/>
            <person name="Bluhm B."/>
            <person name="Cannon C."/>
            <person name="Castanera R."/>
            <person name="Culley D."/>
            <person name="Daum C."/>
            <person name="Ezra D."/>
            <person name="Gonzalez J."/>
            <person name="Henrissat B."/>
            <person name="Kuo A."/>
            <person name="Liang C."/>
            <person name="Lipzen A."/>
            <person name="Lutzoni F."/>
            <person name="Magnuson J."/>
            <person name="Mondo S."/>
            <person name="Nolan M."/>
            <person name="Ohm R."/>
            <person name="Pangilinan J."/>
            <person name="Park H.-J."/>
            <person name="Ramirez L."/>
            <person name="Alfaro M."/>
            <person name="Sun H."/>
            <person name="Tritt A."/>
            <person name="Yoshinaga Y."/>
            <person name="Zwiers L.-H."/>
            <person name="Turgeon B."/>
            <person name="Goodwin S."/>
            <person name="Spatafora J."/>
            <person name="Crous P."/>
            <person name="Grigoriev I."/>
        </authorList>
    </citation>
    <scope>NUCLEOTIDE SEQUENCE</scope>
    <source>
        <strain evidence="2">CBS 125425</strain>
    </source>
</reference>
<dbReference type="OrthoDB" id="5371646at2759"/>
<dbReference type="EMBL" id="ML996136">
    <property type="protein sequence ID" value="KAF2735416.1"/>
    <property type="molecule type" value="Genomic_DNA"/>
</dbReference>
<proteinExistence type="predicted"/>
<protein>
    <submittedName>
        <fullName evidence="2">Uncharacterized protein</fullName>
    </submittedName>
</protein>
<sequence>MADTTPKSREKVASGAGWTDRERLAYLIILLDNSGVKIDFKASPLPHGRTIIACERMVGRLKTQYKDEIEAIKAGQPINDTAPKTPKKPKTTKRKAQPEEGDEDATPKTKRGRKAKDVNDEANVKDGSNGQGCSHVKVEPNVKEEPDLEEEEA</sequence>
<feature type="compositionally biased region" description="Basic residues" evidence="1">
    <location>
        <begin position="85"/>
        <end position="95"/>
    </location>
</feature>
<gene>
    <name evidence="2" type="ORF">EJ04DRAFT_435056</name>
</gene>
<name>A0A9P4R252_9PLEO</name>
<feature type="compositionally biased region" description="Basic and acidic residues" evidence="1">
    <location>
        <begin position="136"/>
        <end position="145"/>
    </location>
</feature>
<dbReference type="Proteomes" id="UP000799444">
    <property type="component" value="Unassembled WGS sequence"/>
</dbReference>
<feature type="region of interest" description="Disordered" evidence="1">
    <location>
        <begin position="71"/>
        <end position="153"/>
    </location>
</feature>
<organism evidence="2 3">
    <name type="scientific">Polyplosphaeria fusca</name>
    <dbReference type="NCBI Taxonomy" id="682080"/>
    <lineage>
        <taxon>Eukaryota</taxon>
        <taxon>Fungi</taxon>
        <taxon>Dikarya</taxon>
        <taxon>Ascomycota</taxon>
        <taxon>Pezizomycotina</taxon>
        <taxon>Dothideomycetes</taxon>
        <taxon>Pleosporomycetidae</taxon>
        <taxon>Pleosporales</taxon>
        <taxon>Tetraplosphaeriaceae</taxon>
        <taxon>Polyplosphaeria</taxon>
    </lineage>
</organism>
<evidence type="ECO:0000256" key="1">
    <source>
        <dbReference type="SAM" id="MobiDB-lite"/>
    </source>
</evidence>
<evidence type="ECO:0000313" key="2">
    <source>
        <dbReference type="EMBL" id="KAF2735416.1"/>
    </source>
</evidence>
<accession>A0A9P4R252</accession>
<evidence type="ECO:0000313" key="3">
    <source>
        <dbReference type="Proteomes" id="UP000799444"/>
    </source>
</evidence>
<keyword evidence="3" id="KW-1185">Reference proteome</keyword>
<dbReference type="AlphaFoldDB" id="A0A9P4R252"/>